<dbReference type="GO" id="GO:0035485">
    <property type="term" value="F:adenine/guanine mispair binding"/>
    <property type="evidence" value="ECO:0007669"/>
    <property type="project" value="TreeGrafter"/>
</dbReference>
<dbReference type="Proteomes" id="UP000238217">
    <property type="component" value="Unassembled WGS sequence"/>
</dbReference>
<feature type="compositionally biased region" description="Low complexity" evidence="14">
    <location>
        <begin position="333"/>
        <end position="346"/>
    </location>
</feature>
<dbReference type="GO" id="GO:0051539">
    <property type="term" value="F:4 iron, 4 sulfur cluster binding"/>
    <property type="evidence" value="ECO:0007669"/>
    <property type="project" value="UniProtKB-KW"/>
</dbReference>
<dbReference type="PANTHER" id="PTHR42944">
    <property type="entry name" value="ADENINE DNA GLYCOSYLASE"/>
    <property type="match status" value="1"/>
</dbReference>
<keyword evidence="9" id="KW-0378">Hydrolase</keyword>
<feature type="domain" description="HhH-GPD" evidence="15">
    <location>
        <begin position="66"/>
        <end position="222"/>
    </location>
</feature>
<evidence type="ECO:0000259" key="15">
    <source>
        <dbReference type="SMART" id="SM00478"/>
    </source>
</evidence>
<dbReference type="InterPro" id="IPR003651">
    <property type="entry name" value="Endonuclease3_FeS-loop_motif"/>
</dbReference>
<dbReference type="GO" id="GO:0006298">
    <property type="term" value="P:mismatch repair"/>
    <property type="evidence" value="ECO:0007669"/>
    <property type="project" value="TreeGrafter"/>
</dbReference>
<dbReference type="InterPro" id="IPR003265">
    <property type="entry name" value="HhH-GPD_domain"/>
</dbReference>
<dbReference type="RefSeq" id="WP_106122357.1">
    <property type="nucleotide sequence ID" value="NZ_PVTY01000004.1"/>
</dbReference>
<accession>A0A2T0YQT6</accession>
<evidence type="ECO:0000256" key="1">
    <source>
        <dbReference type="ARBA" id="ARBA00000843"/>
    </source>
</evidence>
<dbReference type="GO" id="GO:0000701">
    <property type="term" value="F:purine-specific mismatch base pair DNA N-glycosylase activity"/>
    <property type="evidence" value="ECO:0007669"/>
    <property type="project" value="UniProtKB-EC"/>
</dbReference>
<dbReference type="CDD" id="cd00056">
    <property type="entry name" value="ENDO3c"/>
    <property type="match status" value="1"/>
</dbReference>
<dbReference type="InterPro" id="IPR023170">
    <property type="entry name" value="HhH_base_excis_C"/>
</dbReference>
<evidence type="ECO:0000256" key="11">
    <source>
        <dbReference type="ARBA" id="ARBA00023014"/>
    </source>
</evidence>
<keyword evidence="8" id="KW-0227">DNA damage</keyword>
<evidence type="ECO:0000256" key="4">
    <source>
        <dbReference type="ARBA" id="ARBA00012045"/>
    </source>
</evidence>
<keyword evidence="12" id="KW-0234">DNA repair</keyword>
<dbReference type="OrthoDB" id="9802365at2"/>
<evidence type="ECO:0000256" key="5">
    <source>
        <dbReference type="ARBA" id="ARBA00022023"/>
    </source>
</evidence>
<proteinExistence type="inferred from homology"/>
<evidence type="ECO:0000313" key="17">
    <source>
        <dbReference type="Proteomes" id="UP000238217"/>
    </source>
</evidence>
<keyword evidence="10" id="KW-0408">Iron</keyword>
<dbReference type="Pfam" id="PF00730">
    <property type="entry name" value="HhH-GPD"/>
    <property type="match status" value="1"/>
</dbReference>
<dbReference type="Gene3D" id="1.10.340.30">
    <property type="entry name" value="Hypothetical protein, domain 2"/>
    <property type="match status" value="1"/>
</dbReference>
<evidence type="ECO:0000256" key="10">
    <source>
        <dbReference type="ARBA" id="ARBA00023004"/>
    </source>
</evidence>
<dbReference type="Gene3D" id="1.10.1670.10">
    <property type="entry name" value="Helix-hairpin-Helix base-excision DNA repair enzymes (C-terminal)"/>
    <property type="match status" value="1"/>
</dbReference>
<dbReference type="GO" id="GO:0006284">
    <property type="term" value="P:base-excision repair"/>
    <property type="evidence" value="ECO:0007669"/>
    <property type="project" value="InterPro"/>
</dbReference>
<evidence type="ECO:0000256" key="14">
    <source>
        <dbReference type="SAM" id="MobiDB-lite"/>
    </source>
</evidence>
<feature type="region of interest" description="Disordered" evidence="14">
    <location>
        <begin position="1"/>
        <end position="28"/>
    </location>
</feature>
<dbReference type="SMART" id="SM00478">
    <property type="entry name" value="ENDO3c"/>
    <property type="match status" value="1"/>
</dbReference>
<dbReference type="InterPro" id="IPR044298">
    <property type="entry name" value="MIG/MutY"/>
</dbReference>
<gene>
    <name evidence="16" type="ORF">BCL67_104121</name>
</gene>
<comment type="cofactor">
    <cofactor evidence="2">
        <name>[4Fe-4S] cluster</name>
        <dbReference type="ChEBI" id="CHEBI:49883"/>
    </cofactor>
</comment>
<organism evidence="16 17">
    <name type="scientific">Nesterenkonia sandarakina</name>
    <dbReference type="NCBI Taxonomy" id="272918"/>
    <lineage>
        <taxon>Bacteria</taxon>
        <taxon>Bacillati</taxon>
        <taxon>Actinomycetota</taxon>
        <taxon>Actinomycetes</taxon>
        <taxon>Micrococcales</taxon>
        <taxon>Micrococcaceae</taxon>
        <taxon>Nesterenkonia</taxon>
    </lineage>
</organism>
<reference evidence="16 17" key="1">
    <citation type="submission" date="2018-03" db="EMBL/GenBank/DDBJ databases">
        <title>Comparative analysis of microorganisms from saline springs in Andes Mountain Range, Colombia.</title>
        <authorList>
            <person name="Rubin E."/>
        </authorList>
    </citation>
    <scope>NUCLEOTIDE SEQUENCE [LARGE SCALE GENOMIC DNA]</scope>
    <source>
        <strain evidence="16 17">CG 35</strain>
    </source>
</reference>
<comment type="catalytic activity">
    <reaction evidence="1">
        <text>Hydrolyzes free adenine bases from 7,8-dihydro-8-oxoguanine:adenine mismatched double-stranded DNA, leaving an apurinic site.</text>
        <dbReference type="EC" id="3.2.2.31"/>
    </reaction>
</comment>
<dbReference type="EMBL" id="PVTY01000004">
    <property type="protein sequence ID" value="PRZ17772.1"/>
    <property type="molecule type" value="Genomic_DNA"/>
</dbReference>
<keyword evidence="7" id="KW-0479">Metal-binding</keyword>
<dbReference type="GO" id="GO:0046872">
    <property type="term" value="F:metal ion binding"/>
    <property type="evidence" value="ECO:0007669"/>
    <property type="project" value="UniProtKB-KW"/>
</dbReference>
<dbReference type="AlphaFoldDB" id="A0A2T0YQT6"/>
<dbReference type="EC" id="3.2.2.31" evidence="4"/>
<dbReference type="SUPFAM" id="SSF48150">
    <property type="entry name" value="DNA-glycosylase"/>
    <property type="match status" value="1"/>
</dbReference>
<keyword evidence="6" id="KW-0004">4Fe-4S</keyword>
<dbReference type="InterPro" id="IPR011257">
    <property type="entry name" value="DNA_glycosylase"/>
</dbReference>
<keyword evidence="11" id="KW-0411">Iron-sulfur</keyword>
<protein>
    <recommendedName>
        <fullName evidence="5">Adenine DNA glycosylase</fullName>
        <ecNumber evidence="4">3.2.2.31</ecNumber>
    </recommendedName>
</protein>
<evidence type="ECO:0000313" key="16">
    <source>
        <dbReference type="EMBL" id="PRZ17772.1"/>
    </source>
</evidence>
<dbReference type="InterPro" id="IPR000445">
    <property type="entry name" value="HhH_motif"/>
</dbReference>
<dbReference type="Pfam" id="PF10576">
    <property type="entry name" value="EndIII_4Fe-2S"/>
    <property type="match status" value="1"/>
</dbReference>
<name>A0A2T0YQT6_9MICC</name>
<evidence type="ECO:0000256" key="8">
    <source>
        <dbReference type="ARBA" id="ARBA00022763"/>
    </source>
</evidence>
<keyword evidence="17" id="KW-1185">Reference proteome</keyword>
<keyword evidence="13" id="KW-0326">Glycosidase</keyword>
<dbReference type="FunFam" id="1.10.340.30:FF:000003">
    <property type="entry name" value="A/G-specific adenine glycosylase"/>
    <property type="match status" value="1"/>
</dbReference>
<dbReference type="GO" id="GO:0032357">
    <property type="term" value="F:oxidized purine DNA binding"/>
    <property type="evidence" value="ECO:0007669"/>
    <property type="project" value="TreeGrafter"/>
</dbReference>
<dbReference type="Pfam" id="PF00633">
    <property type="entry name" value="HHH"/>
    <property type="match status" value="1"/>
</dbReference>
<dbReference type="GO" id="GO:0034039">
    <property type="term" value="F:8-oxo-7,8-dihydroguanine DNA N-glycosylase activity"/>
    <property type="evidence" value="ECO:0007669"/>
    <property type="project" value="TreeGrafter"/>
</dbReference>
<comment type="caution">
    <text evidence="16">The sequence shown here is derived from an EMBL/GenBank/DDBJ whole genome shotgun (WGS) entry which is preliminary data.</text>
</comment>
<comment type="similarity">
    <text evidence="3">Belongs to the Nth/MutY family.</text>
</comment>
<evidence type="ECO:0000256" key="9">
    <source>
        <dbReference type="ARBA" id="ARBA00022801"/>
    </source>
</evidence>
<evidence type="ECO:0000256" key="3">
    <source>
        <dbReference type="ARBA" id="ARBA00008343"/>
    </source>
</evidence>
<sequence>MTPPSTTPTSTPVAAQGGSARPDAGFTPEPTLVHDRVIEWFEDSARPLPWRDPDCTPWGVMVSEIMLQQTPVVRVLPRWELWMQRWPRPVDLAQAPTAEVLTAWDRLGYPRRALRLQAAAQAIVEHHGGEVPGTAAQLRALPGVGEYTAAAVACFAFQHPEVVVDTNIRRVHARAFTGDALPGKTYTSAQRRLAHELMPATEADDGATACAWNASAMELGALICTARSPQCQVCPVADLCAWRAAGSPPPTQEQQTRGQAWSGTDRQVRGAIMAVLRTGATVARGELLEGLPLPESSPEQRHRCLDSLLRDGLAAEDGGQISLPGTPTPTPGTPAGAHAGAPAGSA</sequence>
<dbReference type="SMART" id="SM00525">
    <property type="entry name" value="FES"/>
    <property type="match status" value="1"/>
</dbReference>
<evidence type="ECO:0000256" key="13">
    <source>
        <dbReference type="ARBA" id="ARBA00023295"/>
    </source>
</evidence>
<dbReference type="PANTHER" id="PTHR42944:SF1">
    <property type="entry name" value="ADENINE DNA GLYCOSYLASE"/>
    <property type="match status" value="1"/>
</dbReference>
<evidence type="ECO:0000256" key="6">
    <source>
        <dbReference type="ARBA" id="ARBA00022485"/>
    </source>
</evidence>
<evidence type="ECO:0000256" key="7">
    <source>
        <dbReference type="ARBA" id="ARBA00022723"/>
    </source>
</evidence>
<feature type="region of interest" description="Disordered" evidence="14">
    <location>
        <begin position="315"/>
        <end position="346"/>
    </location>
</feature>
<evidence type="ECO:0000256" key="12">
    <source>
        <dbReference type="ARBA" id="ARBA00023204"/>
    </source>
</evidence>
<evidence type="ECO:0000256" key="2">
    <source>
        <dbReference type="ARBA" id="ARBA00001966"/>
    </source>
</evidence>